<reference evidence="2 3" key="1">
    <citation type="journal article" date="2023" name="bioRxiv">
        <title>Genome report: Whole genome sequence and annotation of Penstemon davidsonii.</title>
        <authorList>
            <person name="Ostevik K.L."/>
            <person name="Alabady M."/>
            <person name="Zhang M."/>
            <person name="Rausher M.D."/>
        </authorList>
    </citation>
    <scope>NUCLEOTIDE SEQUENCE [LARGE SCALE GENOMIC DNA]</scope>
    <source>
        <strain evidence="2">DNT005</strain>
        <tissue evidence="2">Whole leaf</tissue>
    </source>
</reference>
<feature type="region of interest" description="Disordered" evidence="1">
    <location>
        <begin position="1"/>
        <end position="23"/>
    </location>
</feature>
<evidence type="ECO:0000313" key="2">
    <source>
        <dbReference type="EMBL" id="KAK4492963.1"/>
    </source>
</evidence>
<name>A0ABR0DUP7_9LAMI</name>
<proteinExistence type="predicted"/>
<sequence>MQLNQFRSPTIGDDQAGLGAGAAPRLRSPELPHHWRRPNPPSSQTPLPLALLTSNSFSLWNSNVYAEQRTIELTVTFSFVDFVDKLLNETLRDGPSVEKIVFLCGDGYGNDKIISWVCAALWLNVVHLHLKYNMNDSKALFHSLNGCKTLVKLQLGKYFQGFDKCTGGYMAFESLLTTSPICLKECCIDISPDGAQTSGVWN</sequence>
<dbReference type="Proteomes" id="UP001291926">
    <property type="component" value="Unassembled WGS sequence"/>
</dbReference>
<keyword evidence="3" id="KW-1185">Reference proteome</keyword>
<accession>A0ABR0DUP7</accession>
<evidence type="ECO:0000313" key="3">
    <source>
        <dbReference type="Proteomes" id="UP001291926"/>
    </source>
</evidence>
<comment type="caution">
    <text evidence="2">The sequence shown here is derived from an EMBL/GenBank/DDBJ whole genome shotgun (WGS) entry which is preliminary data.</text>
</comment>
<dbReference type="EMBL" id="JAYDYQ010001086">
    <property type="protein sequence ID" value="KAK4492963.1"/>
    <property type="molecule type" value="Genomic_DNA"/>
</dbReference>
<protein>
    <submittedName>
        <fullName evidence="2">Uncharacterized protein</fullName>
    </submittedName>
</protein>
<organism evidence="2 3">
    <name type="scientific">Penstemon davidsonii</name>
    <dbReference type="NCBI Taxonomy" id="160366"/>
    <lineage>
        <taxon>Eukaryota</taxon>
        <taxon>Viridiplantae</taxon>
        <taxon>Streptophyta</taxon>
        <taxon>Embryophyta</taxon>
        <taxon>Tracheophyta</taxon>
        <taxon>Spermatophyta</taxon>
        <taxon>Magnoliopsida</taxon>
        <taxon>eudicotyledons</taxon>
        <taxon>Gunneridae</taxon>
        <taxon>Pentapetalae</taxon>
        <taxon>asterids</taxon>
        <taxon>lamiids</taxon>
        <taxon>Lamiales</taxon>
        <taxon>Plantaginaceae</taxon>
        <taxon>Cheloneae</taxon>
        <taxon>Penstemon</taxon>
    </lineage>
</organism>
<gene>
    <name evidence="2" type="ORF">RD792_000290</name>
</gene>
<evidence type="ECO:0000256" key="1">
    <source>
        <dbReference type="SAM" id="MobiDB-lite"/>
    </source>
</evidence>
<feature type="compositionally biased region" description="Low complexity" evidence="1">
    <location>
        <begin position="12"/>
        <end position="23"/>
    </location>
</feature>